<gene>
    <name evidence="2" type="ordered locus">Deipr_0820</name>
</gene>
<accession>F0RM56</accession>
<feature type="domain" description="Roadblock/LAMTOR2" evidence="1">
    <location>
        <begin position="4"/>
        <end position="86"/>
    </location>
</feature>
<evidence type="ECO:0000313" key="2">
    <source>
        <dbReference type="EMBL" id="ADY25976.1"/>
    </source>
</evidence>
<dbReference type="KEGG" id="dpt:Deipr_0820"/>
<reference evidence="3" key="1">
    <citation type="submission" date="2011-02" db="EMBL/GenBank/DDBJ databases">
        <title>The complete sequence of chromosome of Deinococcus proteolyticus DSM 20540.</title>
        <authorList>
            <consortium name="US DOE Joint Genome Institute (JGI-PGF)"/>
            <person name="Lucas S."/>
            <person name="Copeland A."/>
            <person name="Lapidus A."/>
            <person name="Bruce D."/>
            <person name="Goodwin L."/>
            <person name="Pitluck S."/>
            <person name="Kyrpides N."/>
            <person name="Mavromatis K."/>
            <person name="Pagani I."/>
            <person name="Ivanova N."/>
            <person name="Ovchinnikova G."/>
            <person name="Zeytun A."/>
            <person name="Detter J.C."/>
            <person name="Han C."/>
            <person name="Land M."/>
            <person name="Hauser L."/>
            <person name="Markowitz V."/>
            <person name="Cheng J.-F."/>
            <person name="Hugenholtz P."/>
            <person name="Woyke T."/>
            <person name="Wu D."/>
            <person name="Pukall R."/>
            <person name="Steenblock K."/>
            <person name="Brambilla E."/>
            <person name="Klenk H.-P."/>
            <person name="Eisen J.A."/>
        </authorList>
    </citation>
    <scope>NUCLEOTIDE SEQUENCE [LARGE SCALE GENOMIC DNA]</scope>
    <source>
        <strain evidence="3">ATCC 35074 / DSM 20540 / JCM 6276 / NBRC 101906 / NCIMB 13154 / VKM Ac-1939 / CCM 2703 / MRP</strain>
    </source>
</reference>
<reference evidence="2 3" key="2">
    <citation type="journal article" date="2012" name="Stand. Genomic Sci.">
        <title>Complete genome sequence of the orange-red pigmented, radioresistant Deinococcus proteolyticus type strain (MRP(T)).</title>
        <authorList>
            <person name="Copeland A."/>
            <person name="Zeytun A."/>
            <person name="Yassawong M."/>
            <person name="Nolan M."/>
            <person name="Lucas S."/>
            <person name="Hammon N."/>
            <person name="Deshpande S."/>
            <person name="Cheng J.F."/>
            <person name="Han C."/>
            <person name="Tapia R."/>
            <person name="Goodwin L.A."/>
            <person name="Pitluck S."/>
            <person name="Mavromatis K."/>
            <person name="Liolios K."/>
            <person name="Pagani I."/>
            <person name="Ivanova N."/>
            <person name="Mikhailova N."/>
            <person name="Pati A."/>
            <person name="Chen A."/>
            <person name="Palaniappan K."/>
            <person name="Land M."/>
            <person name="Hauser L."/>
            <person name="Jeffries C.D."/>
            <person name="Brambilla E.M."/>
            <person name="Rohde M."/>
            <person name="Sikorski J."/>
            <person name="Pukall R."/>
            <person name="Goker M."/>
            <person name="Detter J.C."/>
            <person name="Woyke T."/>
            <person name="Bristow J."/>
            <person name="Eisen J.A."/>
            <person name="Markowitz V."/>
            <person name="Hugenholtz P."/>
            <person name="Kyrpides N.C."/>
            <person name="Klenk H.P."/>
            <person name="Lapidus A."/>
        </authorList>
    </citation>
    <scope>NUCLEOTIDE SEQUENCE [LARGE SCALE GENOMIC DNA]</scope>
    <source>
        <strain evidence="3">ATCC 35074 / DSM 20540 / JCM 6276 / NBRC 101906 / NCIMB 13154 / VKM Ac-1939 / CCM 2703 / MRP</strain>
    </source>
</reference>
<dbReference type="SMART" id="SM00960">
    <property type="entry name" value="Robl_LC7"/>
    <property type="match status" value="1"/>
</dbReference>
<evidence type="ECO:0000313" key="3">
    <source>
        <dbReference type="Proteomes" id="UP000007718"/>
    </source>
</evidence>
<dbReference type="InterPro" id="IPR004942">
    <property type="entry name" value="Roadblock/LAMTOR2_dom"/>
</dbReference>
<name>F0RM56_DEIPM</name>
<dbReference type="EMBL" id="CP002536">
    <property type="protein sequence ID" value="ADY25976.1"/>
    <property type="molecule type" value="Genomic_DNA"/>
</dbReference>
<dbReference type="Gene3D" id="3.30.450.30">
    <property type="entry name" value="Dynein light chain 2a, cytoplasmic"/>
    <property type="match status" value="1"/>
</dbReference>
<dbReference type="Pfam" id="PF03259">
    <property type="entry name" value="Robl_LC7"/>
    <property type="match status" value="1"/>
</dbReference>
<dbReference type="Proteomes" id="UP000007718">
    <property type="component" value="Chromosome"/>
</dbReference>
<dbReference type="SUPFAM" id="SSF103196">
    <property type="entry name" value="Roadblock/LC7 domain"/>
    <property type="match status" value="1"/>
</dbReference>
<organism evidence="2 3">
    <name type="scientific">Deinococcus proteolyticus (strain ATCC 35074 / DSM 20540 / JCM 6276 / NBRC 101906 / NCIMB 13154 / VKM Ac-1939 / CCM 2703 / MRP)</name>
    <dbReference type="NCBI Taxonomy" id="693977"/>
    <lineage>
        <taxon>Bacteria</taxon>
        <taxon>Thermotogati</taxon>
        <taxon>Deinococcota</taxon>
        <taxon>Deinococci</taxon>
        <taxon>Deinococcales</taxon>
        <taxon>Deinococcaceae</taxon>
        <taxon>Deinococcus</taxon>
    </lineage>
</organism>
<dbReference type="RefSeq" id="WP_013614585.1">
    <property type="nucleotide sequence ID" value="NC_015161.1"/>
</dbReference>
<dbReference type="HOGENOM" id="CLU_170938_0_0_0"/>
<evidence type="ECO:0000259" key="1">
    <source>
        <dbReference type="SMART" id="SM00960"/>
    </source>
</evidence>
<proteinExistence type="predicted"/>
<keyword evidence="3" id="KW-1185">Reference proteome</keyword>
<dbReference type="OrthoDB" id="72116at2"/>
<sequence>MAPRLDGLRELPGVSAAALVGRDGLPLAALGEGADLLAAELTALRGSLDRLGRRLGVDEVSRLALTTPTLEVVALAQGDYVLGAALVRGIDTSAALQRLAALMDEVQRSLPAAEAGADQAGSVSANAGAAL</sequence>
<protein>
    <submittedName>
        <fullName evidence="2">Roadblock/LC7 family protein</fullName>
    </submittedName>
</protein>
<dbReference type="AlphaFoldDB" id="F0RM56"/>
<dbReference type="STRING" id="693977.Deipr_0820"/>